<evidence type="ECO:0000313" key="5">
    <source>
        <dbReference type="EMBL" id="MCW2308747.1"/>
    </source>
</evidence>
<organism evidence="5 6">
    <name type="scientific">Rhodobium gokarnense</name>
    <dbReference type="NCBI Taxonomy" id="364296"/>
    <lineage>
        <taxon>Bacteria</taxon>
        <taxon>Pseudomonadati</taxon>
        <taxon>Pseudomonadota</taxon>
        <taxon>Alphaproteobacteria</taxon>
        <taxon>Hyphomicrobiales</taxon>
        <taxon>Rhodobiaceae</taxon>
        <taxon>Rhodobium</taxon>
    </lineage>
</organism>
<keyword evidence="6" id="KW-1185">Reference proteome</keyword>
<accession>A0ABT3HEB2</accession>
<protein>
    <submittedName>
        <fullName evidence="5">Microcin C transport system substrate-binding protein</fullName>
    </submittedName>
</protein>
<evidence type="ECO:0000256" key="3">
    <source>
        <dbReference type="ARBA" id="ARBA00022729"/>
    </source>
</evidence>
<name>A0ABT3HEB2_9HYPH</name>
<evidence type="ECO:0000256" key="1">
    <source>
        <dbReference type="ARBA" id="ARBA00004418"/>
    </source>
</evidence>
<sequence length="634" mass="71347">MSGARTTRATPGMPGIDRRTLMKLTAGTAVAALLPAGARAAGAAEATGLHGLSVFGDLGYPPDFAHFTYVRPDAPKGGRMSFRPPSWAYNQNPQTFNTLHSFVLKGDAPPRMEMTFTRLMTRAYDEPDAVYGELAETVDILEDGNLYRFHLRPNAIHHDGSPLTAEDVAFSLNILKEKGHPLVSQTIEEMASVEAEDELTTLVRFSGKQTRKLPLIVADLPIFSKAWWDGRDFTASTLDVPLGCGPYKVGDFQAGRYIEYERVRDWWGNDAPSAVGHNNFDRIRVDFYRDRTVAFEAFKKGNTRIFETFIAKTWATGFDFPAFHAKKVIKKEFPDLTPAGAQGWFFNTRREKFADPRTREAIGLAFDFEWTNANLFYGSYVRTESFFENSPMKAEGPPSAEELELLEPFRDSLPEEVFGEPWMPPVTDGSGRDRSLLRRAVQLLTDAGWTRRDGALVDKDGNALTIEFMTNAPTFERVLQPYVDNLRLIGVPASIRLVDAAQYQARLDGFDFDAVGRRFTLEATPGEGIRQMFSSRSAMVDGSNNLAGIRQPAVDALVEKLIHAKSREAMTTAARALDRVLRAGRYWVPNWYKPVHTVALWDEYGWPETKPRYEFPVETTWWYDEEKAARLDSQ</sequence>
<evidence type="ECO:0000256" key="2">
    <source>
        <dbReference type="ARBA" id="ARBA00005695"/>
    </source>
</evidence>
<dbReference type="InterPro" id="IPR006311">
    <property type="entry name" value="TAT_signal"/>
</dbReference>
<dbReference type="PROSITE" id="PS51318">
    <property type="entry name" value="TAT"/>
    <property type="match status" value="1"/>
</dbReference>
<dbReference type="PIRSF" id="PIRSF002741">
    <property type="entry name" value="MppA"/>
    <property type="match status" value="1"/>
</dbReference>
<gene>
    <name evidence="5" type="ORF">M2319_003096</name>
</gene>
<evidence type="ECO:0000313" key="6">
    <source>
        <dbReference type="Proteomes" id="UP001209755"/>
    </source>
</evidence>
<proteinExistence type="inferred from homology"/>
<dbReference type="Gene3D" id="3.10.105.10">
    <property type="entry name" value="Dipeptide-binding Protein, Domain 3"/>
    <property type="match status" value="1"/>
</dbReference>
<dbReference type="PANTHER" id="PTHR30290:SF64">
    <property type="entry name" value="ABC TRANSPORTER PERIPLASMIC BINDING PROTEIN"/>
    <property type="match status" value="1"/>
</dbReference>
<dbReference type="InterPro" id="IPR039424">
    <property type="entry name" value="SBP_5"/>
</dbReference>
<dbReference type="EMBL" id="JAOQNS010000009">
    <property type="protein sequence ID" value="MCW2308747.1"/>
    <property type="molecule type" value="Genomic_DNA"/>
</dbReference>
<dbReference type="InterPro" id="IPR030678">
    <property type="entry name" value="Peptide/Ni-bd"/>
</dbReference>
<dbReference type="PANTHER" id="PTHR30290">
    <property type="entry name" value="PERIPLASMIC BINDING COMPONENT OF ABC TRANSPORTER"/>
    <property type="match status" value="1"/>
</dbReference>
<comment type="subcellular location">
    <subcellularLocation>
        <location evidence="1">Periplasm</location>
    </subcellularLocation>
</comment>
<dbReference type="Proteomes" id="UP001209755">
    <property type="component" value="Unassembled WGS sequence"/>
</dbReference>
<evidence type="ECO:0000259" key="4">
    <source>
        <dbReference type="Pfam" id="PF00496"/>
    </source>
</evidence>
<feature type="domain" description="Solute-binding protein family 5" evidence="4">
    <location>
        <begin position="130"/>
        <end position="535"/>
    </location>
</feature>
<reference evidence="6" key="1">
    <citation type="submission" date="2023-07" db="EMBL/GenBank/DDBJ databases">
        <title>Genome sequencing of Purple Non-Sulfur Bacteria from various extreme environments.</title>
        <authorList>
            <person name="Mayer M."/>
        </authorList>
    </citation>
    <scope>NUCLEOTIDE SEQUENCE [LARGE SCALE GENOMIC DNA]</scope>
    <source>
        <strain evidence="6">DSM 17935</strain>
    </source>
</reference>
<comment type="caution">
    <text evidence="5">The sequence shown here is derived from an EMBL/GenBank/DDBJ whole genome shotgun (WGS) entry which is preliminary data.</text>
</comment>
<dbReference type="Gene3D" id="3.40.190.10">
    <property type="entry name" value="Periplasmic binding protein-like II"/>
    <property type="match status" value="1"/>
</dbReference>
<comment type="similarity">
    <text evidence="2">Belongs to the bacterial solute-binding protein 5 family.</text>
</comment>
<dbReference type="InterPro" id="IPR000914">
    <property type="entry name" value="SBP_5_dom"/>
</dbReference>
<dbReference type="SUPFAM" id="SSF53850">
    <property type="entry name" value="Periplasmic binding protein-like II"/>
    <property type="match status" value="1"/>
</dbReference>
<dbReference type="RefSeq" id="WP_319801788.1">
    <property type="nucleotide sequence ID" value="NZ_JAOQNS010000009.1"/>
</dbReference>
<dbReference type="CDD" id="cd08497">
    <property type="entry name" value="MbnE-like"/>
    <property type="match status" value="1"/>
</dbReference>
<dbReference type="Pfam" id="PF00496">
    <property type="entry name" value="SBP_bac_5"/>
    <property type="match status" value="1"/>
</dbReference>
<keyword evidence="3" id="KW-0732">Signal</keyword>